<name>A0A8R7NYV0_TRIUA</name>
<keyword evidence="3" id="KW-1185">Reference proteome</keyword>
<accession>A0A8R7NYV0</accession>
<dbReference type="AlphaFoldDB" id="A0A8R7NYV0"/>
<protein>
    <submittedName>
        <fullName evidence="2">Uncharacterized protein</fullName>
    </submittedName>
</protein>
<evidence type="ECO:0000313" key="3">
    <source>
        <dbReference type="Proteomes" id="UP000015106"/>
    </source>
</evidence>
<feature type="compositionally biased region" description="Basic residues" evidence="1">
    <location>
        <begin position="38"/>
        <end position="47"/>
    </location>
</feature>
<organism evidence="2 3">
    <name type="scientific">Triticum urartu</name>
    <name type="common">Red wild einkorn</name>
    <name type="synonym">Crithodium urartu</name>
    <dbReference type="NCBI Taxonomy" id="4572"/>
    <lineage>
        <taxon>Eukaryota</taxon>
        <taxon>Viridiplantae</taxon>
        <taxon>Streptophyta</taxon>
        <taxon>Embryophyta</taxon>
        <taxon>Tracheophyta</taxon>
        <taxon>Spermatophyta</taxon>
        <taxon>Magnoliopsida</taxon>
        <taxon>Liliopsida</taxon>
        <taxon>Poales</taxon>
        <taxon>Poaceae</taxon>
        <taxon>BOP clade</taxon>
        <taxon>Pooideae</taxon>
        <taxon>Triticodae</taxon>
        <taxon>Triticeae</taxon>
        <taxon>Triticinae</taxon>
        <taxon>Triticum</taxon>
    </lineage>
</organism>
<dbReference type="EnsemblPlants" id="TuG1812G0100001078.01.T01">
    <property type="protein sequence ID" value="TuG1812G0100001078.01.T01.cds393091"/>
    <property type="gene ID" value="TuG1812G0100001078.01"/>
</dbReference>
<reference evidence="2" key="2">
    <citation type="submission" date="2018-03" db="EMBL/GenBank/DDBJ databases">
        <title>The Triticum urartu genome reveals the dynamic nature of wheat genome evolution.</title>
        <authorList>
            <person name="Ling H."/>
            <person name="Ma B."/>
            <person name="Shi X."/>
            <person name="Liu H."/>
            <person name="Dong L."/>
            <person name="Sun H."/>
            <person name="Cao Y."/>
            <person name="Gao Q."/>
            <person name="Zheng S."/>
            <person name="Li Y."/>
            <person name="Yu Y."/>
            <person name="Du H."/>
            <person name="Qi M."/>
            <person name="Li Y."/>
            <person name="Yu H."/>
            <person name="Cui Y."/>
            <person name="Wang N."/>
            <person name="Chen C."/>
            <person name="Wu H."/>
            <person name="Zhao Y."/>
            <person name="Zhang J."/>
            <person name="Li Y."/>
            <person name="Zhou W."/>
            <person name="Zhang B."/>
            <person name="Hu W."/>
            <person name="Eijk M."/>
            <person name="Tang J."/>
            <person name="Witsenboer H."/>
            <person name="Zhao S."/>
            <person name="Li Z."/>
            <person name="Zhang A."/>
            <person name="Wang D."/>
            <person name="Liang C."/>
        </authorList>
    </citation>
    <scope>NUCLEOTIDE SEQUENCE [LARGE SCALE GENOMIC DNA]</scope>
    <source>
        <strain evidence="2">cv. G1812</strain>
    </source>
</reference>
<evidence type="ECO:0000256" key="1">
    <source>
        <dbReference type="SAM" id="MobiDB-lite"/>
    </source>
</evidence>
<reference evidence="3" key="1">
    <citation type="journal article" date="2013" name="Nature">
        <title>Draft genome of the wheat A-genome progenitor Triticum urartu.</title>
        <authorList>
            <person name="Ling H.Q."/>
            <person name="Zhao S."/>
            <person name="Liu D."/>
            <person name="Wang J."/>
            <person name="Sun H."/>
            <person name="Zhang C."/>
            <person name="Fan H."/>
            <person name="Li D."/>
            <person name="Dong L."/>
            <person name="Tao Y."/>
            <person name="Gao C."/>
            <person name="Wu H."/>
            <person name="Li Y."/>
            <person name="Cui Y."/>
            <person name="Guo X."/>
            <person name="Zheng S."/>
            <person name="Wang B."/>
            <person name="Yu K."/>
            <person name="Liang Q."/>
            <person name="Yang W."/>
            <person name="Lou X."/>
            <person name="Chen J."/>
            <person name="Feng M."/>
            <person name="Jian J."/>
            <person name="Zhang X."/>
            <person name="Luo G."/>
            <person name="Jiang Y."/>
            <person name="Liu J."/>
            <person name="Wang Z."/>
            <person name="Sha Y."/>
            <person name="Zhang B."/>
            <person name="Wu H."/>
            <person name="Tang D."/>
            <person name="Shen Q."/>
            <person name="Xue P."/>
            <person name="Zou S."/>
            <person name="Wang X."/>
            <person name="Liu X."/>
            <person name="Wang F."/>
            <person name="Yang Y."/>
            <person name="An X."/>
            <person name="Dong Z."/>
            <person name="Zhang K."/>
            <person name="Zhang X."/>
            <person name="Luo M.C."/>
            <person name="Dvorak J."/>
            <person name="Tong Y."/>
            <person name="Wang J."/>
            <person name="Yang H."/>
            <person name="Li Z."/>
            <person name="Wang D."/>
            <person name="Zhang A."/>
            <person name="Wang J."/>
        </authorList>
    </citation>
    <scope>NUCLEOTIDE SEQUENCE</scope>
    <source>
        <strain evidence="3">cv. G1812</strain>
    </source>
</reference>
<feature type="compositionally biased region" description="Pro residues" evidence="1">
    <location>
        <begin position="95"/>
        <end position="106"/>
    </location>
</feature>
<dbReference type="Proteomes" id="UP000015106">
    <property type="component" value="Chromosome 1"/>
</dbReference>
<feature type="compositionally biased region" description="Low complexity" evidence="1">
    <location>
        <begin position="20"/>
        <end position="32"/>
    </location>
</feature>
<feature type="compositionally biased region" description="Basic residues" evidence="1">
    <location>
        <begin position="64"/>
        <end position="90"/>
    </location>
</feature>
<sequence length="245" mass="27075">MPDPAGLLPFAQPPTPPLASSPAPSRTPAEAAVAALPKSRRHCRHRVAPSPPPSPDRPTTTATLHRRPSQCRRPHPAQNRRPRRRPRTRLRRDLPPPPPPCASPPLPACLDLATPATIGARPPAVLAARSVGRIQRRSIFLLHRALQHLMATTTALAVVCGPQRWLGPTFRLDEPAQEASTPAPWDLRSDRDPLAAAMELLPRHPRPTSFTYHRGAECLPYLIQRSFPPRLLPCLKEPNCMCPRR</sequence>
<reference evidence="2" key="3">
    <citation type="submission" date="2022-06" db="UniProtKB">
        <authorList>
            <consortium name="EnsemblPlants"/>
        </authorList>
    </citation>
    <scope>IDENTIFICATION</scope>
</reference>
<dbReference type="Gramene" id="TuG1812G0100001078.01.T01">
    <property type="protein sequence ID" value="TuG1812G0100001078.01.T01.cds393091"/>
    <property type="gene ID" value="TuG1812G0100001078.01"/>
</dbReference>
<feature type="region of interest" description="Disordered" evidence="1">
    <location>
        <begin position="1"/>
        <end position="106"/>
    </location>
</feature>
<evidence type="ECO:0000313" key="2">
    <source>
        <dbReference type="EnsemblPlants" id="TuG1812G0100001078.01.T01.cds393091"/>
    </source>
</evidence>
<proteinExistence type="predicted"/>